<dbReference type="PANTHER" id="PTHR17537">
    <property type="entry name" value="TRANSDUCER OF ERBB2 TOB"/>
    <property type="match status" value="1"/>
</dbReference>
<reference evidence="7" key="4">
    <citation type="submission" date="2011-07" db="EMBL/GenBank/DDBJ databases">
        <authorList>
            <consortium name="Caenorhabditis brenneri Sequencing and Analysis Consortium"/>
            <person name="Wilson R.K."/>
        </authorList>
    </citation>
    <scope>NUCLEOTIDE SEQUENCE [LARGE SCALE GENOMIC DNA]</scope>
    <source>
        <strain evidence="7">PB2801</strain>
    </source>
</reference>
<dbReference type="Proteomes" id="UP000008068">
    <property type="component" value="Unassembled WGS sequence"/>
</dbReference>
<dbReference type="InterPro" id="IPR036054">
    <property type="entry name" value="BTG-like_sf"/>
</dbReference>
<evidence type="ECO:0000313" key="7">
    <source>
        <dbReference type="Proteomes" id="UP000008068"/>
    </source>
</evidence>
<keyword evidence="2" id="KW-0597">Phosphoprotein</keyword>
<name>Q6E3E4_CAEBE</name>
<dbReference type="eggNOG" id="KOG4006">
    <property type="taxonomic scope" value="Eukaryota"/>
</dbReference>
<dbReference type="InterPro" id="IPR002087">
    <property type="entry name" value="Anti_prolifrtn"/>
</dbReference>
<reference evidence="4" key="1">
    <citation type="journal article" date="2004" name="Genome Res.">
        <title>A phylogeny of Caenorhabditis reveals frequent loss of introns during nematode evolution.</title>
        <authorList>
            <person name="Cho S."/>
            <person name="Jin S.W."/>
            <person name="Cohen A."/>
            <person name="Ellis R.E."/>
        </authorList>
    </citation>
    <scope>NUCLEOTIDE SEQUENCE</scope>
</reference>
<dbReference type="SUPFAM" id="SSF160696">
    <property type="entry name" value="BTG domain-like"/>
    <property type="match status" value="1"/>
</dbReference>
<sequence length="256" mass="28284">MYTEVRELVNFVCRYLFGRIPRRPTGIFAAELGNFLVAQFSSSWNISNPQHGEAERMIFMNYGSEGSSKCFASCAHEAGLNPDEVLSLFPSHVRIFANPGHVYLRAMDGGMNLPIWKGELNSDETYQSMPEHIVRSASSCAETVSNLGAAGKPVMFGKKAFPCNDPAVNELVNTMFVPLGLERNDQINSNLSHIQEKFPFVFSFKPSSSQTYTGVEFSQTRFGSSKSRPDLQTMLNIKQLSSQHATSSPSFSSSPA</sequence>
<dbReference type="EMBL" id="GL379974">
    <property type="protein sequence ID" value="EGT39644.1"/>
    <property type="molecule type" value="Genomic_DNA"/>
</dbReference>
<dbReference type="OMA" id="VNFVCRY"/>
<dbReference type="SMART" id="SM00099">
    <property type="entry name" value="btg1"/>
    <property type="match status" value="1"/>
</dbReference>
<protein>
    <submittedName>
        <fullName evidence="4">FOG-3</fullName>
    </submittedName>
</protein>
<evidence type="ECO:0000256" key="2">
    <source>
        <dbReference type="ARBA" id="ARBA00022553"/>
    </source>
</evidence>
<dbReference type="FunCoup" id="Q6E3E4">
    <property type="interactions" value="190"/>
</dbReference>
<feature type="domain" description="Anti-proliferative protein" evidence="3">
    <location>
        <begin position="1"/>
        <end position="109"/>
    </location>
</feature>
<dbReference type="EMBL" id="AH013916">
    <property type="protein sequence ID" value="AAT72457.1"/>
    <property type="molecule type" value="Genomic_DNA"/>
</dbReference>
<evidence type="ECO:0000259" key="3">
    <source>
        <dbReference type="SMART" id="SM00099"/>
    </source>
</evidence>
<evidence type="ECO:0000313" key="6">
    <source>
        <dbReference type="EMBL" id="EGT39644.1"/>
    </source>
</evidence>
<dbReference type="Pfam" id="PF07742">
    <property type="entry name" value="BTG"/>
    <property type="match status" value="1"/>
</dbReference>
<dbReference type="GO" id="GO:0005737">
    <property type="term" value="C:cytoplasm"/>
    <property type="evidence" value="ECO:0007669"/>
    <property type="project" value="TreeGrafter"/>
</dbReference>
<organism evidence="4">
    <name type="scientific">Caenorhabditis brenneri</name>
    <name type="common">Nematode worm</name>
    <dbReference type="NCBI Taxonomy" id="135651"/>
    <lineage>
        <taxon>Eukaryota</taxon>
        <taxon>Metazoa</taxon>
        <taxon>Ecdysozoa</taxon>
        <taxon>Nematoda</taxon>
        <taxon>Chromadorea</taxon>
        <taxon>Rhabditida</taxon>
        <taxon>Rhabditina</taxon>
        <taxon>Rhabditomorpha</taxon>
        <taxon>Rhabditoidea</taxon>
        <taxon>Rhabditidae</taxon>
        <taxon>Peloderinae</taxon>
        <taxon>Caenorhabditis</taxon>
    </lineage>
</organism>
<dbReference type="InterPro" id="IPR015676">
    <property type="entry name" value="Tob1/2"/>
</dbReference>
<reference evidence="5" key="2">
    <citation type="submission" date="2010-07" db="EMBL/GenBank/DDBJ databases">
        <authorList>
            <consortium name="The Caenorhabditis brenneri Sequencing and Analysis Consortium"/>
            <person name="Wilson R.K."/>
        </authorList>
    </citation>
    <scope>NUCLEOTIDE SEQUENCE</scope>
    <source>
        <strain evidence="5">PB2801</strain>
    </source>
</reference>
<dbReference type="STRING" id="135651.Q6E3E4"/>
<evidence type="ECO:0000313" key="5">
    <source>
        <dbReference type="EMBL" id="EGT37988.1"/>
    </source>
</evidence>
<dbReference type="GO" id="GO:0005634">
    <property type="term" value="C:nucleus"/>
    <property type="evidence" value="ECO:0007669"/>
    <property type="project" value="TreeGrafter"/>
</dbReference>
<dbReference type="EMBL" id="GL379952">
    <property type="protein sequence ID" value="EGT37988.1"/>
    <property type="molecule type" value="Genomic_DNA"/>
</dbReference>
<gene>
    <name evidence="4" type="primary">fog-3</name>
    <name evidence="6" type="ORF">CAEBREN_15749</name>
    <name evidence="5" type="ORF">CAEBREN_28888</name>
</gene>
<evidence type="ECO:0000313" key="4">
    <source>
        <dbReference type="EMBL" id="AAT72457.1"/>
    </source>
</evidence>
<comment type="similarity">
    <text evidence="1">Belongs to the BTG family.</text>
</comment>
<reference evidence="5" key="3">
    <citation type="submission" date="2011-07" db="EMBL/GenBank/DDBJ databases">
        <authorList>
            <consortium name="WormBase Consortium"/>
        </authorList>
    </citation>
    <scope>NUCLEOTIDE SEQUENCE [LARGE SCALE GENOMIC DNA]</scope>
    <source>
        <strain evidence="5">PB2801</strain>
    </source>
</reference>
<dbReference type="PANTHER" id="PTHR17537:SF5">
    <property type="entry name" value="TRANSDUCER OF ERBB2, ISOFORM A"/>
    <property type="match status" value="1"/>
</dbReference>
<accession>Q6E3E4</accession>
<dbReference type="HOGENOM" id="CLU_1086753_0_0_1"/>
<dbReference type="Gene3D" id="3.90.640.90">
    <property type="entry name" value="Anti-proliferative protein, N-terminal domain"/>
    <property type="match status" value="1"/>
</dbReference>
<dbReference type="AlphaFoldDB" id="Q6E3E4"/>
<dbReference type="OrthoDB" id="19928at2759"/>
<dbReference type="GO" id="GO:0003714">
    <property type="term" value="F:transcription corepressor activity"/>
    <property type="evidence" value="ECO:0007669"/>
    <property type="project" value="TreeGrafter"/>
</dbReference>
<keyword evidence="7" id="KW-1185">Reference proteome</keyword>
<dbReference type="EMBL" id="AY589603">
    <property type="protein sequence ID" value="AAT72406.1"/>
    <property type="molecule type" value="mRNA"/>
</dbReference>
<proteinExistence type="evidence at transcript level"/>
<evidence type="ECO:0000256" key="1">
    <source>
        <dbReference type="ARBA" id="ARBA00007989"/>
    </source>
</evidence>